<keyword evidence="1" id="KW-0812">Transmembrane</keyword>
<name>A0ABW5XBN7_9MICO</name>
<feature type="transmembrane region" description="Helical" evidence="1">
    <location>
        <begin position="6"/>
        <end position="27"/>
    </location>
</feature>
<evidence type="ECO:0000313" key="3">
    <source>
        <dbReference type="Proteomes" id="UP001597391"/>
    </source>
</evidence>
<dbReference type="EMBL" id="JBHUOP010000001">
    <property type="protein sequence ID" value="MFD2839370.1"/>
    <property type="molecule type" value="Genomic_DNA"/>
</dbReference>
<evidence type="ECO:0000313" key="2">
    <source>
        <dbReference type="EMBL" id="MFD2839370.1"/>
    </source>
</evidence>
<dbReference type="Pfam" id="PF05437">
    <property type="entry name" value="AzlD"/>
    <property type="match status" value="1"/>
</dbReference>
<keyword evidence="3" id="KW-1185">Reference proteome</keyword>
<keyword evidence="1" id="KW-1133">Transmembrane helix</keyword>
<reference evidence="3" key="1">
    <citation type="journal article" date="2019" name="Int. J. Syst. Evol. Microbiol.">
        <title>The Global Catalogue of Microorganisms (GCM) 10K type strain sequencing project: providing services to taxonomists for standard genome sequencing and annotation.</title>
        <authorList>
            <consortium name="The Broad Institute Genomics Platform"/>
            <consortium name="The Broad Institute Genome Sequencing Center for Infectious Disease"/>
            <person name="Wu L."/>
            <person name="Ma J."/>
        </authorList>
    </citation>
    <scope>NUCLEOTIDE SEQUENCE [LARGE SCALE GENOMIC DNA]</scope>
    <source>
        <strain evidence="3">KCTC 33576</strain>
    </source>
</reference>
<accession>A0ABW5XBN7</accession>
<protein>
    <submittedName>
        <fullName evidence="2">AzlD domain-containing protein</fullName>
    </submittedName>
</protein>
<feature type="transmembrane region" description="Helical" evidence="1">
    <location>
        <begin position="39"/>
        <end position="59"/>
    </location>
</feature>
<organism evidence="2 3">
    <name type="scientific">Populibacterium corticicola</name>
    <dbReference type="NCBI Taxonomy" id="1812826"/>
    <lineage>
        <taxon>Bacteria</taxon>
        <taxon>Bacillati</taxon>
        <taxon>Actinomycetota</taxon>
        <taxon>Actinomycetes</taxon>
        <taxon>Micrococcales</taxon>
        <taxon>Jonesiaceae</taxon>
        <taxon>Populibacterium</taxon>
    </lineage>
</organism>
<sequence length="103" mass="10808">MLSTDLWMWVILASVISFGVKLLGYLLPESIFDNPKVVTTANFVTIGMLAALVATNTFADSGSLAIDARLAALVAALIALMLRAPFLVVLLVGAAAAALVRMM</sequence>
<feature type="transmembrane region" description="Helical" evidence="1">
    <location>
        <begin position="71"/>
        <end position="100"/>
    </location>
</feature>
<keyword evidence="1" id="KW-0472">Membrane</keyword>
<evidence type="ECO:0000256" key="1">
    <source>
        <dbReference type="SAM" id="Phobius"/>
    </source>
</evidence>
<gene>
    <name evidence="2" type="ORF">ACFSYH_02130</name>
</gene>
<dbReference type="Proteomes" id="UP001597391">
    <property type="component" value="Unassembled WGS sequence"/>
</dbReference>
<proteinExistence type="predicted"/>
<comment type="caution">
    <text evidence="2">The sequence shown here is derived from an EMBL/GenBank/DDBJ whole genome shotgun (WGS) entry which is preliminary data.</text>
</comment>
<dbReference type="InterPro" id="IPR008407">
    <property type="entry name" value="Brnchd-chn_aa_trnsp_AzlD"/>
</dbReference>